<sequence>MINDKINAFFEDINSNHVINSLDDFDRLLDIFITRECIYKKIDIDAETICIGMHDIIKQYSENYFNNMTPIAIYKYSSARYMELKIKEDYRYNIYYKMFENPNTEYIEDSTIYTNPILSRENSNNLL</sequence>
<organism evidence="1">
    <name type="scientific">viral metagenome</name>
    <dbReference type="NCBI Taxonomy" id="1070528"/>
    <lineage>
        <taxon>unclassified sequences</taxon>
        <taxon>metagenomes</taxon>
        <taxon>organismal metagenomes</taxon>
    </lineage>
</organism>
<dbReference type="AlphaFoldDB" id="A0A6C0J0I1"/>
<proteinExistence type="predicted"/>
<accession>A0A6C0J0I1</accession>
<name>A0A6C0J0I1_9ZZZZ</name>
<reference evidence="1" key="1">
    <citation type="journal article" date="2020" name="Nature">
        <title>Giant virus diversity and host interactions through global metagenomics.</title>
        <authorList>
            <person name="Schulz F."/>
            <person name="Roux S."/>
            <person name="Paez-Espino D."/>
            <person name="Jungbluth S."/>
            <person name="Walsh D.A."/>
            <person name="Denef V.J."/>
            <person name="McMahon K.D."/>
            <person name="Konstantinidis K.T."/>
            <person name="Eloe-Fadrosh E.A."/>
            <person name="Kyrpides N.C."/>
            <person name="Woyke T."/>
        </authorList>
    </citation>
    <scope>NUCLEOTIDE SEQUENCE</scope>
    <source>
        <strain evidence="1">GVMAG-M-3300025695-21</strain>
    </source>
</reference>
<dbReference type="EMBL" id="MN740297">
    <property type="protein sequence ID" value="QHT98832.1"/>
    <property type="molecule type" value="Genomic_DNA"/>
</dbReference>
<protein>
    <submittedName>
        <fullName evidence="1">Uncharacterized protein</fullName>
    </submittedName>
</protein>
<evidence type="ECO:0000313" key="1">
    <source>
        <dbReference type="EMBL" id="QHT98832.1"/>
    </source>
</evidence>